<dbReference type="Proteomes" id="UP000249754">
    <property type="component" value="Unassembled WGS sequence"/>
</dbReference>
<protein>
    <submittedName>
        <fullName evidence="1">Uncharacterized protein</fullName>
    </submittedName>
</protein>
<accession>A0A327SNM1</accession>
<organism evidence="1 2">
    <name type="scientific">Pedobacter cryoconitis</name>
    <dbReference type="NCBI Taxonomy" id="188932"/>
    <lineage>
        <taxon>Bacteria</taxon>
        <taxon>Pseudomonadati</taxon>
        <taxon>Bacteroidota</taxon>
        <taxon>Sphingobacteriia</taxon>
        <taxon>Sphingobacteriales</taxon>
        <taxon>Sphingobacteriaceae</taxon>
        <taxon>Pedobacter</taxon>
    </lineage>
</organism>
<name>A0A327SNM1_9SPHI</name>
<evidence type="ECO:0000313" key="1">
    <source>
        <dbReference type="EMBL" id="RAJ29153.1"/>
    </source>
</evidence>
<dbReference type="RefSeq" id="WP_111634493.1">
    <property type="nucleotide sequence ID" value="NZ_QLLR01000015.1"/>
</dbReference>
<comment type="caution">
    <text evidence="1">The sequence shown here is derived from an EMBL/GenBank/DDBJ whole genome shotgun (WGS) entry which is preliminary data.</text>
</comment>
<dbReference type="AlphaFoldDB" id="A0A327SNM1"/>
<sequence>MMNFKILLIFFTTLFQLPSYTRNWKGSDTPGHCYATFDEFTGKQDFKIKLLTNKEPFNFKYSTTLTKGTLHLTIKSGSKVIFEKELTGSETNEFKIENSKGEKYKFTFAAKQAKGSFDIRY</sequence>
<reference evidence="1 2" key="1">
    <citation type="submission" date="2018-06" db="EMBL/GenBank/DDBJ databases">
        <title>Genomic Encyclopedia of Archaeal and Bacterial Type Strains, Phase II (KMG-II): from individual species to whole genera.</title>
        <authorList>
            <person name="Goeker M."/>
        </authorList>
    </citation>
    <scope>NUCLEOTIDE SEQUENCE [LARGE SCALE GENOMIC DNA]</scope>
    <source>
        <strain evidence="1 2">DSM 14825</strain>
    </source>
</reference>
<proteinExistence type="predicted"/>
<evidence type="ECO:0000313" key="2">
    <source>
        <dbReference type="Proteomes" id="UP000249754"/>
    </source>
</evidence>
<dbReference type="OrthoDB" id="769550at2"/>
<dbReference type="EMBL" id="QLLR01000015">
    <property type="protein sequence ID" value="RAJ29153.1"/>
    <property type="molecule type" value="Genomic_DNA"/>
</dbReference>
<gene>
    <name evidence="1" type="ORF">LY11_03045</name>
</gene>